<sequence>MTDYYLQNVNLQKITPMIGLLKEKSEIEKLKKEYQILAEQNFNIEKTLTKNIVTAEELVLEECEL</sequence>
<gene>
    <name evidence="2" type="ORF">ACFX5D_15855</name>
</gene>
<evidence type="ECO:0000313" key="3">
    <source>
        <dbReference type="Proteomes" id="UP001600039"/>
    </source>
</evidence>
<dbReference type="EMBL" id="JBHZQA010000019">
    <property type="protein sequence ID" value="MFE3849433.1"/>
    <property type="molecule type" value="Genomic_DNA"/>
</dbReference>
<protein>
    <submittedName>
        <fullName evidence="2">Uncharacterized protein</fullName>
    </submittedName>
</protein>
<dbReference type="RefSeq" id="WP_379859175.1">
    <property type="nucleotide sequence ID" value="NZ_JBHZQA010000019.1"/>
</dbReference>
<proteinExistence type="predicted"/>
<feature type="coiled-coil region" evidence="1">
    <location>
        <begin position="20"/>
        <end position="47"/>
    </location>
</feature>
<reference evidence="2 3" key="1">
    <citation type="submission" date="2024-06" db="EMBL/GenBank/DDBJ databases">
        <title>Flavobacterium spp. isolated from glacier.</title>
        <authorList>
            <person name="Han D."/>
        </authorList>
    </citation>
    <scope>NUCLEOTIDE SEQUENCE [LARGE SCALE GENOMIC DNA]</scope>
    <source>
        <strain evidence="2 3">LB3P45</strain>
    </source>
</reference>
<keyword evidence="3" id="KW-1185">Reference proteome</keyword>
<accession>A0ABW6HS11</accession>
<evidence type="ECO:0000256" key="1">
    <source>
        <dbReference type="SAM" id="Coils"/>
    </source>
</evidence>
<dbReference type="Proteomes" id="UP001600039">
    <property type="component" value="Unassembled WGS sequence"/>
</dbReference>
<name>A0ABW6HS11_9FLAO</name>
<comment type="caution">
    <text evidence="2">The sequence shown here is derived from an EMBL/GenBank/DDBJ whole genome shotgun (WGS) entry which is preliminary data.</text>
</comment>
<evidence type="ECO:0000313" key="2">
    <source>
        <dbReference type="EMBL" id="MFE3849433.1"/>
    </source>
</evidence>
<keyword evidence="1" id="KW-0175">Coiled coil</keyword>
<organism evidence="2 3">
    <name type="scientific">Flavobacterium fructosi</name>
    <dbReference type="NCBI Taxonomy" id="3230416"/>
    <lineage>
        <taxon>Bacteria</taxon>
        <taxon>Pseudomonadati</taxon>
        <taxon>Bacteroidota</taxon>
        <taxon>Flavobacteriia</taxon>
        <taxon>Flavobacteriales</taxon>
        <taxon>Flavobacteriaceae</taxon>
        <taxon>Flavobacterium</taxon>
    </lineage>
</organism>